<keyword evidence="2" id="KW-0378">Hydrolase</keyword>
<dbReference type="KEGG" id="pvk:EPZ47_21740"/>
<organism evidence="2 3">
    <name type="scientific">Pseudomonas viciae</name>
    <dbReference type="NCBI Taxonomy" id="2505979"/>
    <lineage>
        <taxon>Bacteria</taxon>
        <taxon>Pseudomonadati</taxon>
        <taxon>Pseudomonadota</taxon>
        <taxon>Gammaproteobacteria</taxon>
        <taxon>Pseudomonadales</taxon>
        <taxon>Pseudomonadaceae</taxon>
        <taxon>Pseudomonas</taxon>
    </lineage>
</organism>
<dbReference type="OrthoDB" id="9789777at2"/>
<dbReference type="InterPro" id="IPR053152">
    <property type="entry name" value="Hydrolase_YcaC-like"/>
</dbReference>
<dbReference type="InterPro" id="IPR036380">
    <property type="entry name" value="Isochorismatase-like_sf"/>
</dbReference>
<dbReference type="Gene3D" id="3.40.50.850">
    <property type="entry name" value="Isochorismatase-like"/>
    <property type="match status" value="1"/>
</dbReference>
<dbReference type="AlphaFoldDB" id="A0A4V1CB54"/>
<dbReference type="PANTHER" id="PTHR43559">
    <property type="entry name" value="HYDROLASE YCAC-RELATED"/>
    <property type="match status" value="1"/>
</dbReference>
<dbReference type="CDD" id="cd01012">
    <property type="entry name" value="YcaC_related"/>
    <property type="match status" value="1"/>
</dbReference>
<dbReference type="Proteomes" id="UP000296468">
    <property type="component" value="Chromosome"/>
</dbReference>
<evidence type="ECO:0000313" key="2">
    <source>
        <dbReference type="EMBL" id="QBZ91214.1"/>
    </source>
</evidence>
<dbReference type="InterPro" id="IPR000868">
    <property type="entry name" value="Isochorismatase-like_dom"/>
</dbReference>
<protein>
    <submittedName>
        <fullName evidence="2">Hydrolase</fullName>
    </submittedName>
</protein>
<dbReference type="Pfam" id="PF00857">
    <property type="entry name" value="Isochorismatase"/>
    <property type="match status" value="1"/>
</dbReference>
<proteinExistence type="predicted"/>
<dbReference type="RefSeq" id="WP_080957002.1">
    <property type="nucleotide sequence ID" value="NZ_CP035088.1"/>
</dbReference>
<dbReference type="EMBL" id="CP035088">
    <property type="protein sequence ID" value="QBZ91214.1"/>
    <property type="molecule type" value="Genomic_DNA"/>
</dbReference>
<reference evidence="2 3" key="1">
    <citation type="journal article" date="2019" name="Front. Microbiol.">
        <title>In silico and Genetic Analyses of Cyclic Lipopeptide Synthetic Gene Clusters in Pseudomonas sp. 11K1.</title>
        <authorList>
            <person name="Zhao H."/>
            <person name="Liu Y.P."/>
            <person name="Zhang L.Q."/>
        </authorList>
    </citation>
    <scope>NUCLEOTIDE SEQUENCE [LARGE SCALE GENOMIC DNA]</scope>
    <source>
        <strain evidence="2 3">11K1</strain>
    </source>
</reference>
<dbReference type="GO" id="GO:0016787">
    <property type="term" value="F:hydrolase activity"/>
    <property type="evidence" value="ECO:0007669"/>
    <property type="project" value="UniProtKB-KW"/>
</dbReference>
<evidence type="ECO:0000259" key="1">
    <source>
        <dbReference type="Pfam" id="PF00857"/>
    </source>
</evidence>
<accession>A0A4V1CB54</accession>
<gene>
    <name evidence="2" type="ORF">EPZ47_21740</name>
</gene>
<feature type="domain" description="Isochorismatase-like" evidence="1">
    <location>
        <begin position="45"/>
        <end position="196"/>
    </location>
</feature>
<evidence type="ECO:0000313" key="3">
    <source>
        <dbReference type="Proteomes" id="UP000296468"/>
    </source>
</evidence>
<dbReference type="SUPFAM" id="SSF52499">
    <property type="entry name" value="Isochorismatase-like hydrolases"/>
    <property type="match status" value="1"/>
</dbReference>
<sequence>MFGYAKSILSVALIVVGLVLGLGDAKAAESLSAAKVLDQLTPENTALLLVDYQPQYAFATQSISIDALINNATALTKVAKVFKLPTVITTITADSYGGPMFPQIRAVMPDAEVIDRTPINAWQDEKVRKAIHATGRKKLLIAGLWTDNCVMLPALYALKEGYEVYVVTDASGDSDAVSHERAVQRLVQAGAVPITWLPVLLELETDWTKDKTNGEVYNILRDHAGAMGIGAFYKQFLSTK</sequence>
<dbReference type="PANTHER" id="PTHR43559:SF1">
    <property type="entry name" value="HYDROLASE"/>
    <property type="match status" value="1"/>
</dbReference>
<name>A0A4V1CB54_9PSED</name>